<dbReference type="AlphaFoldDB" id="A0A497XYC1"/>
<reference evidence="5 6" key="1">
    <citation type="submission" date="2018-10" db="EMBL/GenBank/DDBJ databases">
        <title>Genomic Encyclopedia of Archaeal and Bacterial Type Strains, Phase II (KMG-II): from individual species to whole genera.</title>
        <authorList>
            <person name="Goeker M."/>
        </authorList>
    </citation>
    <scope>NUCLEOTIDE SEQUENCE [LARGE SCALE GENOMIC DNA]</scope>
    <source>
        <strain evidence="5 6">DSM 19624</strain>
    </source>
</reference>
<dbReference type="PANTHER" id="PTHR43280:SF32">
    <property type="entry name" value="TRANSCRIPTIONAL REGULATORY PROTEIN"/>
    <property type="match status" value="1"/>
</dbReference>
<dbReference type="OrthoDB" id="769556at2"/>
<dbReference type="PRINTS" id="PR00032">
    <property type="entry name" value="HTHARAC"/>
</dbReference>
<evidence type="ECO:0000313" key="5">
    <source>
        <dbReference type="EMBL" id="RLJ75182.1"/>
    </source>
</evidence>
<dbReference type="SUPFAM" id="SSF46689">
    <property type="entry name" value="Homeodomain-like"/>
    <property type="match status" value="1"/>
</dbReference>
<keyword evidence="1" id="KW-0805">Transcription regulation</keyword>
<dbReference type="InterPro" id="IPR018060">
    <property type="entry name" value="HTH_AraC"/>
</dbReference>
<evidence type="ECO:0000313" key="6">
    <source>
        <dbReference type="Proteomes" id="UP000273898"/>
    </source>
</evidence>
<keyword evidence="3" id="KW-0804">Transcription</keyword>
<dbReference type="Proteomes" id="UP000273898">
    <property type="component" value="Unassembled WGS sequence"/>
</dbReference>
<dbReference type="EMBL" id="RCCK01000012">
    <property type="protein sequence ID" value="RLJ75182.1"/>
    <property type="molecule type" value="Genomic_DNA"/>
</dbReference>
<dbReference type="InterPro" id="IPR009057">
    <property type="entry name" value="Homeodomain-like_sf"/>
</dbReference>
<name>A0A497XYC1_9SPHI</name>
<evidence type="ECO:0000256" key="1">
    <source>
        <dbReference type="ARBA" id="ARBA00023015"/>
    </source>
</evidence>
<sequence length="35" mass="4129">VSGIAYSLGFNYPHYFNRLFKSKTGMTPQEYRKLN</sequence>
<protein>
    <submittedName>
        <fullName evidence="5">Regulatory helix-turn-helix AraC family protein</fullName>
    </submittedName>
</protein>
<accession>A0A497XYC1</accession>
<dbReference type="PROSITE" id="PS01124">
    <property type="entry name" value="HTH_ARAC_FAMILY_2"/>
    <property type="match status" value="1"/>
</dbReference>
<dbReference type="PANTHER" id="PTHR43280">
    <property type="entry name" value="ARAC-FAMILY TRANSCRIPTIONAL REGULATOR"/>
    <property type="match status" value="1"/>
</dbReference>
<gene>
    <name evidence="5" type="ORF">BCL90_3533</name>
</gene>
<dbReference type="Pfam" id="PF12833">
    <property type="entry name" value="HTH_18"/>
    <property type="match status" value="1"/>
</dbReference>
<dbReference type="GO" id="GO:0043565">
    <property type="term" value="F:sequence-specific DNA binding"/>
    <property type="evidence" value="ECO:0007669"/>
    <property type="project" value="InterPro"/>
</dbReference>
<organism evidence="5 6">
    <name type="scientific">Pedobacter alluvionis</name>
    <dbReference type="NCBI Taxonomy" id="475253"/>
    <lineage>
        <taxon>Bacteria</taxon>
        <taxon>Pseudomonadati</taxon>
        <taxon>Bacteroidota</taxon>
        <taxon>Sphingobacteriia</taxon>
        <taxon>Sphingobacteriales</taxon>
        <taxon>Sphingobacteriaceae</taxon>
        <taxon>Pedobacter</taxon>
    </lineage>
</organism>
<evidence type="ECO:0000256" key="2">
    <source>
        <dbReference type="ARBA" id="ARBA00023125"/>
    </source>
</evidence>
<comment type="caution">
    <text evidence="5">The sequence shown here is derived from an EMBL/GenBank/DDBJ whole genome shotgun (WGS) entry which is preliminary data.</text>
</comment>
<evidence type="ECO:0000259" key="4">
    <source>
        <dbReference type="PROSITE" id="PS01124"/>
    </source>
</evidence>
<proteinExistence type="predicted"/>
<dbReference type="InterPro" id="IPR020449">
    <property type="entry name" value="Tscrpt_reg_AraC-type_HTH"/>
</dbReference>
<dbReference type="Gene3D" id="1.10.10.60">
    <property type="entry name" value="Homeodomain-like"/>
    <property type="match status" value="1"/>
</dbReference>
<feature type="non-terminal residue" evidence="5">
    <location>
        <position position="1"/>
    </location>
</feature>
<evidence type="ECO:0000256" key="3">
    <source>
        <dbReference type="ARBA" id="ARBA00023163"/>
    </source>
</evidence>
<feature type="domain" description="HTH araC/xylS-type" evidence="4">
    <location>
        <begin position="1"/>
        <end position="34"/>
    </location>
</feature>
<dbReference type="GO" id="GO:0003700">
    <property type="term" value="F:DNA-binding transcription factor activity"/>
    <property type="evidence" value="ECO:0007669"/>
    <property type="project" value="InterPro"/>
</dbReference>
<keyword evidence="2" id="KW-0238">DNA-binding</keyword>